<dbReference type="PROSITE" id="PS50943">
    <property type="entry name" value="HTH_CROC1"/>
    <property type="match status" value="1"/>
</dbReference>
<accession>A0ABS0GQU2</accession>
<protein>
    <submittedName>
        <fullName evidence="2">Helix-turn-helix transcriptional regulator</fullName>
    </submittedName>
</protein>
<dbReference type="Proteomes" id="UP000638560">
    <property type="component" value="Unassembled WGS sequence"/>
</dbReference>
<evidence type="ECO:0000313" key="2">
    <source>
        <dbReference type="EMBL" id="MBF9128569.1"/>
    </source>
</evidence>
<dbReference type="InterPro" id="IPR001387">
    <property type="entry name" value="Cro/C1-type_HTH"/>
</dbReference>
<keyword evidence="3" id="KW-1185">Reference proteome</keyword>
<proteinExistence type="predicted"/>
<dbReference type="EMBL" id="JADPUN010000080">
    <property type="protein sequence ID" value="MBF9128569.1"/>
    <property type="molecule type" value="Genomic_DNA"/>
</dbReference>
<dbReference type="SUPFAM" id="SSF47413">
    <property type="entry name" value="lambda repressor-like DNA-binding domains"/>
    <property type="match status" value="1"/>
</dbReference>
<reference evidence="2 3" key="1">
    <citation type="submission" date="2020-11" db="EMBL/GenBank/DDBJ databases">
        <title>A novel isolate from a Black sea contaminated sediment with potential to produce alkanes: Plantactinospora alkalitolerans sp. nov.</title>
        <authorList>
            <person name="Carro L."/>
            <person name="Veyisoglu A."/>
            <person name="Guven K."/>
            <person name="Schumann P."/>
            <person name="Klenk H.-P."/>
            <person name="Sahin N."/>
        </authorList>
    </citation>
    <scope>NUCLEOTIDE SEQUENCE [LARGE SCALE GENOMIC DNA]</scope>
    <source>
        <strain evidence="2 3">S1510</strain>
    </source>
</reference>
<evidence type="ECO:0000259" key="1">
    <source>
        <dbReference type="PROSITE" id="PS50943"/>
    </source>
</evidence>
<gene>
    <name evidence="2" type="ORF">I0C86_06145</name>
</gene>
<comment type="caution">
    <text evidence="2">The sequence shown here is derived from an EMBL/GenBank/DDBJ whole genome shotgun (WGS) entry which is preliminary data.</text>
</comment>
<evidence type="ECO:0000313" key="3">
    <source>
        <dbReference type="Proteomes" id="UP000638560"/>
    </source>
</evidence>
<dbReference type="SMART" id="SM00530">
    <property type="entry name" value="HTH_XRE"/>
    <property type="match status" value="1"/>
</dbReference>
<name>A0ABS0GQU2_9ACTN</name>
<dbReference type="RefSeq" id="WP_196200220.1">
    <property type="nucleotide sequence ID" value="NZ_JADPUN010000080.1"/>
</dbReference>
<dbReference type="Gene3D" id="1.10.260.40">
    <property type="entry name" value="lambda repressor-like DNA-binding domains"/>
    <property type="match status" value="1"/>
</dbReference>
<dbReference type="InterPro" id="IPR010982">
    <property type="entry name" value="Lambda_DNA-bd_dom_sf"/>
</dbReference>
<feature type="domain" description="HTH cro/C1-type" evidence="1">
    <location>
        <begin position="18"/>
        <end position="73"/>
    </location>
</feature>
<dbReference type="CDD" id="cd00093">
    <property type="entry name" value="HTH_XRE"/>
    <property type="match status" value="1"/>
</dbReference>
<organism evidence="2 3">
    <name type="scientific">Plantactinospora alkalitolerans</name>
    <dbReference type="NCBI Taxonomy" id="2789879"/>
    <lineage>
        <taxon>Bacteria</taxon>
        <taxon>Bacillati</taxon>
        <taxon>Actinomycetota</taxon>
        <taxon>Actinomycetes</taxon>
        <taxon>Micromonosporales</taxon>
        <taxon>Micromonosporaceae</taxon>
        <taxon>Plantactinospora</taxon>
    </lineage>
</organism>
<sequence length="410" mass="42957">MTTRDRPDAAELPIGRQVAQLRARLGMTQQVFADRLGGSKSWVDKVERGVRTLDRLSVIEAVAEVLGVDPEVLLPRVSIRPPTTGVAAAIERVRAALACYDAAGSGADEHQPPPSAAELDRRVRNAWAAYRHAHHPQVMRLLPDLLADARHVEAAAGTGHTADLLVRVYRLAAQVLVKFGAAELAWLAADRAMAATAGDPRRTAVAAIPLAQALRAQDRGRLAMAATITAAHRLLPAPSRASSANDLALAGTLLTEAAIAAATCADATAARDLANRAARLATAHGDHPRADSGDIGFGPTTVDLARALIATELGDSHQAITTHQHATASGAWCRLPAEHRAAHLIDIVRAHLDVGDPPAAGRALVIADRIAPAETRTRPTARAALTAVLRAGPTSADVTRLATTIGLTRP</sequence>
<dbReference type="Pfam" id="PF13560">
    <property type="entry name" value="HTH_31"/>
    <property type="match status" value="1"/>
</dbReference>